<reference evidence="2 3" key="1">
    <citation type="submission" date="2024-08" db="EMBL/GenBank/DDBJ databases">
        <title>Gnathostoma spinigerum genome.</title>
        <authorList>
            <person name="Gonzalez-Bertolin B."/>
            <person name="Monzon S."/>
            <person name="Zaballos A."/>
            <person name="Jimenez P."/>
            <person name="Dekumyoy P."/>
            <person name="Varona S."/>
            <person name="Cuesta I."/>
            <person name="Sumanam S."/>
            <person name="Adisakwattana P."/>
            <person name="Gasser R.B."/>
            <person name="Hernandez-Gonzalez A."/>
            <person name="Young N.D."/>
            <person name="Perteguer M.J."/>
        </authorList>
    </citation>
    <scope>NUCLEOTIDE SEQUENCE [LARGE SCALE GENOMIC DNA]</scope>
    <source>
        <strain evidence="2">AL3</strain>
        <tissue evidence="2">Liver</tissue>
    </source>
</reference>
<comment type="caution">
    <text evidence="2">The sequence shown here is derived from an EMBL/GenBank/DDBJ whole genome shotgun (WGS) entry which is preliminary data.</text>
</comment>
<name>A0ABD6ER67_9BILA</name>
<keyword evidence="1" id="KW-0812">Transmembrane</keyword>
<dbReference type="EMBL" id="JBGFUD010003921">
    <property type="protein sequence ID" value="MFH4979172.1"/>
    <property type="molecule type" value="Genomic_DNA"/>
</dbReference>
<keyword evidence="1" id="KW-1133">Transmembrane helix</keyword>
<evidence type="ECO:0000313" key="3">
    <source>
        <dbReference type="Proteomes" id="UP001608902"/>
    </source>
</evidence>
<dbReference type="AlphaFoldDB" id="A0ABD6ER67"/>
<gene>
    <name evidence="2" type="ORF">AB6A40_005881</name>
</gene>
<feature type="transmembrane region" description="Helical" evidence="1">
    <location>
        <begin position="20"/>
        <end position="43"/>
    </location>
</feature>
<evidence type="ECO:0000313" key="2">
    <source>
        <dbReference type="EMBL" id="MFH4979172.1"/>
    </source>
</evidence>
<dbReference type="Proteomes" id="UP001608902">
    <property type="component" value="Unassembled WGS sequence"/>
</dbReference>
<feature type="transmembrane region" description="Helical" evidence="1">
    <location>
        <begin position="77"/>
        <end position="97"/>
    </location>
</feature>
<dbReference type="InterPro" id="IPR019420">
    <property type="entry name" value="7TM_GPCR_serpentine_rcpt_Srbc"/>
</dbReference>
<sequence length="113" mass="12835">MLGVAAVESSQLLRARYTVLLFEFVVNASMGFAAFTSGIYRFCILLGGGTNEKRSRRYCILMPWNLLGIWAEPMMGVVMLALSVDRVLAVSFPLWYYKKMLLLQRCQVIDKLC</sequence>
<keyword evidence="3" id="KW-1185">Reference proteome</keyword>
<dbReference type="Pfam" id="PF10316">
    <property type="entry name" value="7TM_GPCR_Srbc"/>
    <property type="match status" value="1"/>
</dbReference>
<keyword evidence="1" id="KW-0472">Membrane</keyword>
<organism evidence="2 3">
    <name type="scientific">Gnathostoma spinigerum</name>
    <dbReference type="NCBI Taxonomy" id="75299"/>
    <lineage>
        <taxon>Eukaryota</taxon>
        <taxon>Metazoa</taxon>
        <taxon>Ecdysozoa</taxon>
        <taxon>Nematoda</taxon>
        <taxon>Chromadorea</taxon>
        <taxon>Rhabditida</taxon>
        <taxon>Spirurina</taxon>
        <taxon>Gnathostomatomorpha</taxon>
        <taxon>Gnathostomatoidea</taxon>
        <taxon>Gnathostomatidae</taxon>
        <taxon>Gnathostoma</taxon>
    </lineage>
</organism>
<accession>A0ABD6ER67</accession>
<protein>
    <submittedName>
        <fullName evidence="2">Uncharacterized protein</fullName>
    </submittedName>
</protein>
<evidence type="ECO:0000256" key="1">
    <source>
        <dbReference type="SAM" id="Phobius"/>
    </source>
</evidence>
<proteinExistence type="predicted"/>